<protein>
    <submittedName>
        <fullName evidence="1">Uncharacterized protein</fullName>
    </submittedName>
</protein>
<proteinExistence type="predicted"/>
<gene>
    <name evidence="1" type="ORF">RFI_36518</name>
</gene>
<sequence>MSTNDNAKHVYCHDPIGAYFVFNSTQRKKKNAKKRWFPQTDYHSKFDKKKRLPLNISNILLFEICIGLNKKRQVDAINKSTISNKYMDSKILREKIQTLLCLFSYDYPYFVLFSLNCDKILNYLFMVCVLVIANFKEEFEQNNTQKKLVFQ</sequence>
<accession>X6LH70</accession>
<dbReference type="AlphaFoldDB" id="X6LH70"/>
<comment type="caution">
    <text evidence="1">The sequence shown here is derived from an EMBL/GenBank/DDBJ whole genome shotgun (WGS) entry which is preliminary data.</text>
</comment>
<reference evidence="1 2" key="1">
    <citation type="journal article" date="2013" name="Curr. Biol.">
        <title>The Genome of the Foraminiferan Reticulomyxa filosa.</title>
        <authorList>
            <person name="Glockner G."/>
            <person name="Hulsmann N."/>
            <person name="Schleicher M."/>
            <person name="Noegel A.A."/>
            <person name="Eichinger L."/>
            <person name="Gallinger C."/>
            <person name="Pawlowski J."/>
            <person name="Sierra R."/>
            <person name="Euteneuer U."/>
            <person name="Pillet L."/>
            <person name="Moustafa A."/>
            <person name="Platzer M."/>
            <person name="Groth M."/>
            <person name="Szafranski K."/>
            <person name="Schliwa M."/>
        </authorList>
    </citation>
    <scope>NUCLEOTIDE SEQUENCE [LARGE SCALE GENOMIC DNA]</scope>
</reference>
<name>X6LH70_RETFI</name>
<dbReference type="Proteomes" id="UP000023152">
    <property type="component" value="Unassembled WGS sequence"/>
</dbReference>
<evidence type="ECO:0000313" key="2">
    <source>
        <dbReference type="Proteomes" id="UP000023152"/>
    </source>
</evidence>
<keyword evidence="2" id="KW-1185">Reference proteome</keyword>
<evidence type="ECO:0000313" key="1">
    <source>
        <dbReference type="EMBL" id="ETO00924.1"/>
    </source>
</evidence>
<dbReference type="EMBL" id="ASPP01039662">
    <property type="protein sequence ID" value="ETO00924.1"/>
    <property type="molecule type" value="Genomic_DNA"/>
</dbReference>
<organism evidence="1 2">
    <name type="scientific">Reticulomyxa filosa</name>
    <dbReference type="NCBI Taxonomy" id="46433"/>
    <lineage>
        <taxon>Eukaryota</taxon>
        <taxon>Sar</taxon>
        <taxon>Rhizaria</taxon>
        <taxon>Retaria</taxon>
        <taxon>Foraminifera</taxon>
        <taxon>Monothalamids</taxon>
        <taxon>Reticulomyxidae</taxon>
        <taxon>Reticulomyxa</taxon>
    </lineage>
</organism>